<dbReference type="Pfam" id="PF00076">
    <property type="entry name" value="RRM_1"/>
    <property type="match status" value="1"/>
</dbReference>
<dbReference type="SUPFAM" id="SSF54928">
    <property type="entry name" value="RNA-binding domain, RBD"/>
    <property type="match status" value="1"/>
</dbReference>
<feature type="domain" description="RRM" evidence="2">
    <location>
        <begin position="88"/>
        <end position="161"/>
    </location>
</feature>
<dbReference type="InterPro" id="IPR000504">
    <property type="entry name" value="RRM_dom"/>
</dbReference>
<feature type="region of interest" description="Disordered" evidence="1">
    <location>
        <begin position="527"/>
        <end position="799"/>
    </location>
</feature>
<proteinExistence type="predicted"/>
<dbReference type="InterPro" id="IPR012677">
    <property type="entry name" value="Nucleotide-bd_a/b_plait_sf"/>
</dbReference>
<sequence length="860" mass="93505">MNGKAPQNGSTAAVKAASTDQTESHIPQDIAAEDTMPGNGSHQPEAADITTILHQVAGPASIPTARPQLRNQEITAENAQSFFVSDALVFIGSLDKRFGDAALTKGSHDAMDKYGRCYIQIKKTQENMPYGFVQYETVEAAEAALTSKDKIFICGREARLEKGGASSTAHIGYCNGRLITIPDIEKLLHDFGHLKEVHIIRADPSSDRNTNYGVVNFTFYGDFANAVAVFKANREVYLHKAPKPASMDNNNTNTRQHRGWNSPTVPSRGNYGRAKSNRQWPSNGHGNGNGNGGNGSNNGRGGYRNVSSHRSSFSSQNTNQSYNGQNFPSRTPPPHHYNGGTQHGPGYSGGNTFNQGYNPRLSPTIANFPQGHVINNPPQAFPQGYPPVGLFPGAPMFINQAVEGPPVLDYAGMAGPGLPVYLPGPYSPGSLPPMMAQPQPAIYAPMPPYAVGLDPYRAPPRPNEPLIVSSQPQYDTDHHKELYYYTPNQRSSGMAQPWFDPANPYYMQQEYNQHPTHADYQYGQQMMDPSYPAGYPDASAYDPTQGQARVASAGSQETERGRHYRGHHAMGDGGSDTPPAVPNNPPSELAVAADSTQTGNSSLTHAEEPIEAQSELNEPENDPKNAESKQVESTIPEPTDASQVREETQKETSTEIQDGDTEHEKSELTEIEHLKIERKSSASNSTSDEASGIHTPESDSDQSRERATVSAAPRDSSPSTVIAQPVVESQSSSDPMSATAATPTKIDKGKYPAKSFAIADPATPGVIEAKSSLPQRNNPKHQNPKPEAKREPEQFSGRTIEQHTREMYARMVGEDSNFGFKEVGRFFQEAVQELEEELHSKEPEKAGPSSQGRSDNEPRE</sequence>
<feature type="compositionally biased region" description="Basic and acidic residues" evidence="1">
    <location>
        <begin position="660"/>
        <end position="680"/>
    </location>
</feature>
<feature type="region of interest" description="Disordered" evidence="1">
    <location>
        <begin position="1"/>
        <end position="25"/>
    </location>
</feature>
<evidence type="ECO:0000313" key="4">
    <source>
        <dbReference type="Proteomes" id="UP001148299"/>
    </source>
</evidence>
<feature type="compositionally biased region" description="Basic and acidic residues" evidence="1">
    <location>
        <begin position="784"/>
        <end position="793"/>
    </location>
</feature>
<feature type="compositionally biased region" description="Polar residues" evidence="1">
    <location>
        <begin position="716"/>
        <end position="742"/>
    </location>
</feature>
<dbReference type="Proteomes" id="UP001148299">
    <property type="component" value="Unassembled WGS sequence"/>
</dbReference>
<dbReference type="AlphaFoldDB" id="A0A9W9RFF7"/>
<accession>A0A9W9RFF7</accession>
<feature type="compositionally biased region" description="Polar residues" evidence="1">
    <location>
        <begin position="1"/>
        <end position="11"/>
    </location>
</feature>
<dbReference type="EMBL" id="JAPZBR010000003">
    <property type="protein sequence ID" value="KAJ5357934.1"/>
    <property type="molecule type" value="Genomic_DNA"/>
</dbReference>
<feature type="compositionally biased region" description="Polar residues" evidence="1">
    <location>
        <begin position="316"/>
        <end position="329"/>
    </location>
</feature>
<feature type="compositionally biased region" description="Polar residues" evidence="1">
    <location>
        <begin position="594"/>
        <end position="604"/>
    </location>
</feature>
<dbReference type="Gene3D" id="3.30.70.330">
    <property type="match status" value="2"/>
</dbReference>
<feature type="compositionally biased region" description="Low complexity" evidence="1">
    <location>
        <begin position="681"/>
        <end position="690"/>
    </location>
</feature>
<feature type="compositionally biased region" description="Basic and acidic residues" evidence="1">
    <location>
        <begin position="643"/>
        <end position="653"/>
    </location>
</feature>
<protein>
    <recommendedName>
        <fullName evidence="2">RRM domain-containing protein</fullName>
    </recommendedName>
</protein>
<dbReference type="InterPro" id="IPR035979">
    <property type="entry name" value="RBD_domain_sf"/>
</dbReference>
<evidence type="ECO:0000259" key="2">
    <source>
        <dbReference type="SMART" id="SM00360"/>
    </source>
</evidence>
<feature type="compositionally biased region" description="Polar residues" evidence="1">
    <location>
        <begin position="247"/>
        <end position="267"/>
    </location>
</feature>
<feature type="region of interest" description="Disordered" evidence="1">
    <location>
        <begin position="834"/>
        <end position="860"/>
    </location>
</feature>
<feature type="compositionally biased region" description="Basic and acidic residues" evidence="1">
    <location>
        <begin position="621"/>
        <end position="630"/>
    </location>
</feature>
<feature type="compositionally biased region" description="Gly residues" evidence="1">
    <location>
        <begin position="285"/>
        <end position="302"/>
    </location>
</feature>
<comment type="caution">
    <text evidence="3">The sequence shown here is derived from an EMBL/GenBank/DDBJ whole genome shotgun (WGS) entry which is preliminary data.</text>
</comment>
<reference evidence="3" key="2">
    <citation type="journal article" date="2023" name="IMA Fungus">
        <title>Comparative genomic study of the Penicillium genus elucidates a diverse pangenome and 15 lateral gene transfer events.</title>
        <authorList>
            <person name="Petersen C."/>
            <person name="Sorensen T."/>
            <person name="Nielsen M.R."/>
            <person name="Sondergaard T.E."/>
            <person name="Sorensen J.L."/>
            <person name="Fitzpatrick D.A."/>
            <person name="Frisvad J.C."/>
            <person name="Nielsen K.L."/>
        </authorList>
    </citation>
    <scope>NUCLEOTIDE SEQUENCE</scope>
    <source>
        <strain evidence="3">IBT 35675</strain>
    </source>
</reference>
<name>A0A9W9RFF7_PENBR</name>
<keyword evidence="4" id="KW-1185">Reference proteome</keyword>
<organism evidence="3 4">
    <name type="scientific">Penicillium brevicompactum</name>
    <dbReference type="NCBI Taxonomy" id="5074"/>
    <lineage>
        <taxon>Eukaryota</taxon>
        <taxon>Fungi</taxon>
        <taxon>Dikarya</taxon>
        <taxon>Ascomycota</taxon>
        <taxon>Pezizomycotina</taxon>
        <taxon>Eurotiomycetes</taxon>
        <taxon>Eurotiomycetidae</taxon>
        <taxon>Eurotiales</taxon>
        <taxon>Aspergillaceae</taxon>
        <taxon>Penicillium</taxon>
    </lineage>
</organism>
<feature type="region of interest" description="Disordered" evidence="1">
    <location>
        <begin position="242"/>
        <end position="359"/>
    </location>
</feature>
<feature type="domain" description="RRM" evidence="2">
    <location>
        <begin position="168"/>
        <end position="239"/>
    </location>
</feature>
<gene>
    <name evidence="3" type="ORF">N7541_005092</name>
</gene>
<reference evidence="3" key="1">
    <citation type="submission" date="2022-12" db="EMBL/GenBank/DDBJ databases">
        <authorList>
            <person name="Petersen C."/>
        </authorList>
    </citation>
    <scope>NUCLEOTIDE SEQUENCE</scope>
    <source>
        <strain evidence="3">IBT 35675</strain>
    </source>
</reference>
<evidence type="ECO:0000313" key="3">
    <source>
        <dbReference type="EMBL" id="KAJ5357934.1"/>
    </source>
</evidence>
<dbReference type="GO" id="GO:0003723">
    <property type="term" value="F:RNA binding"/>
    <property type="evidence" value="ECO:0007669"/>
    <property type="project" value="InterPro"/>
</dbReference>
<evidence type="ECO:0000256" key="1">
    <source>
        <dbReference type="SAM" id="MobiDB-lite"/>
    </source>
</evidence>
<dbReference type="SMART" id="SM00360">
    <property type="entry name" value="RRM"/>
    <property type="match status" value="2"/>
</dbReference>